<dbReference type="EMBL" id="LN483070">
    <property type="protein sequence ID" value="CEA06997.1"/>
    <property type="molecule type" value="Genomic_DNA"/>
</dbReference>
<dbReference type="Gene3D" id="3.40.630.30">
    <property type="match status" value="1"/>
</dbReference>
<dbReference type="AlphaFoldDB" id="A0A078MNL6"/>
<evidence type="ECO:0000259" key="1">
    <source>
        <dbReference type="Pfam" id="PF13302"/>
    </source>
</evidence>
<name>A0A078MNL6_9MICC</name>
<dbReference type="GO" id="GO:0016747">
    <property type="term" value="F:acyltransferase activity, transferring groups other than amino-acyl groups"/>
    <property type="evidence" value="ECO:0007669"/>
    <property type="project" value="InterPro"/>
</dbReference>
<reference evidence="2" key="1">
    <citation type="submission" date="2014-07" db="EMBL/GenBank/DDBJ databases">
        <authorList>
            <person name="Urmite Genomes Urmite Genomes"/>
        </authorList>
    </citation>
    <scope>NUCLEOTIDE SEQUENCE</scope>
    <source>
        <strain evidence="2">11W110_air</strain>
    </source>
</reference>
<dbReference type="InterPro" id="IPR000182">
    <property type="entry name" value="GNAT_dom"/>
</dbReference>
<dbReference type="InterPro" id="IPR051531">
    <property type="entry name" value="N-acetyltransferase"/>
</dbReference>
<sequence>MSWKQDPTFWTPLETGRLLLRRPEETDRTAAVRLHADPRTNAHNPGAVTEAAADRTFRAFLRHWRAEGFGYWAVTLAGQPEEIIGFTGVRLLDVAGQPALNLYYRYDPSAWGRGYATEGAVAAVRQARLHLPELPVVARTTADNLGSQKTALAAGLERRPDLDIDHGAWTEVFFTAPA</sequence>
<dbReference type="PATRIC" id="fig|1461584.3.peg.297"/>
<accession>A0A078MNL6</accession>
<evidence type="ECO:0000313" key="2">
    <source>
        <dbReference type="EMBL" id="CEA06997.1"/>
    </source>
</evidence>
<gene>
    <name evidence="2" type="ORF">BN1051_00306</name>
</gene>
<dbReference type="InterPro" id="IPR016181">
    <property type="entry name" value="Acyl_CoA_acyltransferase"/>
</dbReference>
<dbReference type="SUPFAM" id="SSF55729">
    <property type="entry name" value="Acyl-CoA N-acyltransferases (Nat)"/>
    <property type="match status" value="1"/>
</dbReference>
<dbReference type="PANTHER" id="PTHR43792:SF1">
    <property type="entry name" value="N-ACETYLTRANSFERASE DOMAIN-CONTAINING PROTEIN"/>
    <property type="match status" value="1"/>
</dbReference>
<dbReference type="Pfam" id="PF13302">
    <property type="entry name" value="Acetyltransf_3"/>
    <property type="match status" value="1"/>
</dbReference>
<dbReference type="PANTHER" id="PTHR43792">
    <property type="entry name" value="GNAT FAMILY, PUTATIVE (AFU_ORTHOLOGUE AFUA_3G00765)-RELATED-RELATED"/>
    <property type="match status" value="1"/>
</dbReference>
<proteinExistence type="predicted"/>
<feature type="domain" description="N-acetyltransferase" evidence="1">
    <location>
        <begin position="17"/>
        <end position="156"/>
    </location>
</feature>
<organism evidence="2">
    <name type="scientific">Arthrobacter saudimassiliensis</name>
    <dbReference type="NCBI Taxonomy" id="1461584"/>
    <lineage>
        <taxon>Bacteria</taxon>
        <taxon>Bacillati</taxon>
        <taxon>Actinomycetota</taxon>
        <taxon>Actinomycetes</taxon>
        <taxon>Micrococcales</taxon>
        <taxon>Micrococcaceae</taxon>
        <taxon>Arthrobacter</taxon>
    </lineage>
</organism>
<protein>
    <recommendedName>
        <fullName evidence="1">N-acetyltransferase domain-containing protein</fullName>
    </recommendedName>
</protein>